<keyword evidence="11 14" id="KW-0408">Iron</keyword>
<evidence type="ECO:0000313" key="17">
    <source>
        <dbReference type="EMBL" id="KAF6198053.1"/>
    </source>
</evidence>
<evidence type="ECO:0000256" key="10">
    <source>
        <dbReference type="ARBA" id="ARBA00023002"/>
    </source>
</evidence>
<evidence type="ECO:0000256" key="15">
    <source>
        <dbReference type="RuleBase" id="RU000461"/>
    </source>
</evidence>
<dbReference type="PRINTS" id="PR00465">
    <property type="entry name" value="EP450IV"/>
</dbReference>
<protein>
    <recommendedName>
        <fullName evidence="19">Cytochrome P450</fullName>
    </recommendedName>
</protein>
<evidence type="ECO:0000256" key="11">
    <source>
        <dbReference type="ARBA" id="ARBA00023004"/>
    </source>
</evidence>
<evidence type="ECO:0000256" key="6">
    <source>
        <dbReference type="ARBA" id="ARBA00022617"/>
    </source>
</evidence>
<keyword evidence="18" id="KW-1185">Reference proteome</keyword>
<dbReference type="GO" id="GO:0016705">
    <property type="term" value="F:oxidoreductase activity, acting on paired donors, with incorporation or reduction of molecular oxygen"/>
    <property type="evidence" value="ECO:0007669"/>
    <property type="project" value="InterPro"/>
</dbReference>
<dbReference type="FunFam" id="1.10.630.10:FF:000042">
    <property type="entry name" value="Cytochrome P450"/>
    <property type="match status" value="1"/>
</dbReference>
<comment type="function">
    <text evidence="2">May be involved in the metabolism of insect hormones and in the breakdown of synthetic insecticides.</text>
</comment>
<keyword evidence="13" id="KW-0472">Membrane</keyword>
<dbReference type="InterPro" id="IPR036396">
    <property type="entry name" value="Cyt_P450_sf"/>
</dbReference>
<dbReference type="AlphaFoldDB" id="A0A8S9WMU4"/>
<keyword evidence="16" id="KW-0732">Signal</keyword>
<keyword evidence="9" id="KW-0492">Microsome</keyword>
<dbReference type="GO" id="GO:0004497">
    <property type="term" value="F:monooxygenase activity"/>
    <property type="evidence" value="ECO:0007669"/>
    <property type="project" value="UniProtKB-KW"/>
</dbReference>
<organism evidence="17 18">
    <name type="scientific">Apolygus lucorum</name>
    <name type="common">Small green plant bug</name>
    <name type="synonym">Lygocoris lucorum</name>
    <dbReference type="NCBI Taxonomy" id="248454"/>
    <lineage>
        <taxon>Eukaryota</taxon>
        <taxon>Metazoa</taxon>
        <taxon>Ecdysozoa</taxon>
        <taxon>Arthropoda</taxon>
        <taxon>Hexapoda</taxon>
        <taxon>Insecta</taxon>
        <taxon>Pterygota</taxon>
        <taxon>Neoptera</taxon>
        <taxon>Paraneoptera</taxon>
        <taxon>Hemiptera</taxon>
        <taxon>Heteroptera</taxon>
        <taxon>Panheteroptera</taxon>
        <taxon>Cimicomorpha</taxon>
        <taxon>Miridae</taxon>
        <taxon>Mirini</taxon>
        <taxon>Apolygus</taxon>
    </lineage>
</organism>
<evidence type="ECO:0000256" key="3">
    <source>
        <dbReference type="ARBA" id="ARBA00004174"/>
    </source>
</evidence>
<evidence type="ECO:0000256" key="8">
    <source>
        <dbReference type="ARBA" id="ARBA00022824"/>
    </source>
</evidence>
<evidence type="ECO:0000256" key="7">
    <source>
        <dbReference type="ARBA" id="ARBA00022723"/>
    </source>
</evidence>
<dbReference type="SUPFAM" id="SSF48264">
    <property type="entry name" value="Cytochrome P450"/>
    <property type="match status" value="1"/>
</dbReference>
<comment type="subcellular location">
    <subcellularLocation>
        <location evidence="4">Endoplasmic reticulum membrane</location>
        <topology evidence="4">Peripheral membrane protein</topology>
    </subcellularLocation>
    <subcellularLocation>
        <location evidence="3">Microsome membrane</location>
        <topology evidence="3">Peripheral membrane protein</topology>
    </subcellularLocation>
</comment>
<dbReference type="GO" id="GO:0005506">
    <property type="term" value="F:iron ion binding"/>
    <property type="evidence" value="ECO:0007669"/>
    <property type="project" value="InterPro"/>
</dbReference>
<sequence length="521" mass="60169">MLTSLLILTWLAVFTFVWRWMSQQHKFWSDRGVPTFGCTIPFLGNALKFNFTNSYQITMEIIEKHKNDPLLGIYHFTKPNLMVKDLNLIQHVMIKDFHHFSDRGIPSDEKNRPFEVNLFTMCGKKWRACRGKFSAMFTTSKVRKMFPLMKDLAKVLLQVVDKNGEAIDLKEPFLQYALDVVASTAFGMDTKILTEEKESEFRRMIRKNYKMTPKIWLAWILFDVFPTLAAKLRVHLLRDDVVSYFANIVKEALANRKNGHIQRDDFLQLMVRLQEQGSLEIEHEDDCDSYLNVQNEDKKTEHFELTEDIMVGQALLFLTVGNDGTSSTLTSICYEFAMNPEIQEKARAEVREVLRSSGILDYESVNKLHYLDQCFKETLRLHPTVPYLIRNCCKEYTFPGTEISIPAGTRVMIPLVATHMDPELYPDPSKFDPERFAPEMSHPPCSFLAFGDGPRICLAIKFVMSEMKCVLAKLLMRYRFTMHPSSEVPLKPWLPPAGIGASFSSRKTLLFNLETLKDACC</sequence>
<feature type="signal peptide" evidence="16">
    <location>
        <begin position="1"/>
        <end position="22"/>
    </location>
</feature>
<evidence type="ECO:0000256" key="13">
    <source>
        <dbReference type="ARBA" id="ARBA00023136"/>
    </source>
</evidence>
<dbReference type="Gene3D" id="1.10.630.10">
    <property type="entry name" value="Cytochrome P450"/>
    <property type="match status" value="1"/>
</dbReference>
<keyword evidence="10 15" id="KW-0560">Oxidoreductase</keyword>
<dbReference type="InterPro" id="IPR001128">
    <property type="entry name" value="Cyt_P450"/>
</dbReference>
<keyword evidence="7 14" id="KW-0479">Metal-binding</keyword>
<accession>A0A8S9WMU4</accession>
<comment type="cofactor">
    <cofactor evidence="1 14">
        <name>heme</name>
        <dbReference type="ChEBI" id="CHEBI:30413"/>
    </cofactor>
</comment>
<reference evidence="17" key="1">
    <citation type="journal article" date="2021" name="Mol. Ecol. Resour.">
        <title>Apolygus lucorum genome provides insights into omnivorousness and mesophyll feeding.</title>
        <authorList>
            <person name="Liu Y."/>
            <person name="Liu H."/>
            <person name="Wang H."/>
            <person name="Huang T."/>
            <person name="Liu B."/>
            <person name="Yang B."/>
            <person name="Yin L."/>
            <person name="Li B."/>
            <person name="Zhang Y."/>
            <person name="Zhang S."/>
            <person name="Jiang F."/>
            <person name="Zhang X."/>
            <person name="Ren Y."/>
            <person name="Wang B."/>
            <person name="Wang S."/>
            <person name="Lu Y."/>
            <person name="Wu K."/>
            <person name="Fan W."/>
            <person name="Wang G."/>
        </authorList>
    </citation>
    <scope>NUCLEOTIDE SEQUENCE</scope>
    <source>
        <strain evidence="17">12Hb</strain>
    </source>
</reference>
<dbReference type="InterPro" id="IPR002403">
    <property type="entry name" value="Cyt_P450_E_grp-IV"/>
</dbReference>
<name>A0A8S9WMU4_APOLU</name>
<evidence type="ECO:0000256" key="16">
    <source>
        <dbReference type="SAM" id="SignalP"/>
    </source>
</evidence>
<proteinExistence type="inferred from homology"/>
<gene>
    <name evidence="17" type="ORF">GE061_007799</name>
</gene>
<comment type="caution">
    <text evidence="17">The sequence shown here is derived from an EMBL/GenBank/DDBJ whole genome shotgun (WGS) entry which is preliminary data.</text>
</comment>
<comment type="similarity">
    <text evidence="5 15">Belongs to the cytochrome P450 family.</text>
</comment>
<dbReference type="GO" id="GO:0005789">
    <property type="term" value="C:endoplasmic reticulum membrane"/>
    <property type="evidence" value="ECO:0007669"/>
    <property type="project" value="UniProtKB-SubCell"/>
</dbReference>
<feature type="chain" id="PRO_5035850034" description="Cytochrome P450" evidence="16">
    <location>
        <begin position="23"/>
        <end position="521"/>
    </location>
</feature>
<dbReference type="Pfam" id="PF00067">
    <property type="entry name" value="p450"/>
    <property type="match status" value="1"/>
</dbReference>
<evidence type="ECO:0000313" key="18">
    <source>
        <dbReference type="Proteomes" id="UP000466442"/>
    </source>
</evidence>
<evidence type="ECO:0000256" key="5">
    <source>
        <dbReference type="ARBA" id="ARBA00010617"/>
    </source>
</evidence>
<evidence type="ECO:0008006" key="19">
    <source>
        <dbReference type="Google" id="ProtNLM"/>
    </source>
</evidence>
<dbReference type="InterPro" id="IPR050476">
    <property type="entry name" value="Insect_CytP450_Detox"/>
</dbReference>
<evidence type="ECO:0000256" key="4">
    <source>
        <dbReference type="ARBA" id="ARBA00004406"/>
    </source>
</evidence>
<dbReference type="PANTHER" id="PTHR24292:SF104">
    <property type="entry name" value="CYTOCHROME P450 308A1-RELATED"/>
    <property type="match status" value="1"/>
</dbReference>
<evidence type="ECO:0000256" key="12">
    <source>
        <dbReference type="ARBA" id="ARBA00023033"/>
    </source>
</evidence>
<evidence type="ECO:0000256" key="2">
    <source>
        <dbReference type="ARBA" id="ARBA00003690"/>
    </source>
</evidence>
<dbReference type="PANTHER" id="PTHR24292">
    <property type="entry name" value="CYTOCHROME P450"/>
    <property type="match status" value="1"/>
</dbReference>
<dbReference type="EMBL" id="WIXP02000016">
    <property type="protein sequence ID" value="KAF6198053.1"/>
    <property type="molecule type" value="Genomic_DNA"/>
</dbReference>
<dbReference type="GO" id="GO:0020037">
    <property type="term" value="F:heme binding"/>
    <property type="evidence" value="ECO:0007669"/>
    <property type="project" value="InterPro"/>
</dbReference>
<dbReference type="PROSITE" id="PS00086">
    <property type="entry name" value="CYTOCHROME_P450"/>
    <property type="match status" value="1"/>
</dbReference>
<keyword evidence="6 14" id="KW-0349">Heme</keyword>
<evidence type="ECO:0000256" key="9">
    <source>
        <dbReference type="ARBA" id="ARBA00022848"/>
    </source>
</evidence>
<dbReference type="InterPro" id="IPR017972">
    <property type="entry name" value="Cyt_P450_CS"/>
</dbReference>
<dbReference type="OrthoDB" id="8111386at2759"/>
<dbReference type="Proteomes" id="UP000466442">
    <property type="component" value="Linkage Group LG16"/>
</dbReference>
<keyword evidence="8" id="KW-0256">Endoplasmic reticulum</keyword>
<feature type="binding site" description="axial binding residue" evidence="14">
    <location>
        <position position="457"/>
    </location>
    <ligand>
        <name>heme</name>
        <dbReference type="ChEBI" id="CHEBI:30413"/>
    </ligand>
    <ligandPart>
        <name>Fe</name>
        <dbReference type="ChEBI" id="CHEBI:18248"/>
    </ligandPart>
</feature>
<evidence type="ECO:0000256" key="1">
    <source>
        <dbReference type="ARBA" id="ARBA00001971"/>
    </source>
</evidence>
<keyword evidence="12 15" id="KW-0503">Monooxygenase</keyword>
<dbReference type="CDD" id="cd11056">
    <property type="entry name" value="CYP6-like"/>
    <property type="match status" value="1"/>
</dbReference>
<evidence type="ECO:0000256" key="14">
    <source>
        <dbReference type="PIRSR" id="PIRSR602403-1"/>
    </source>
</evidence>